<dbReference type="EMBL" id="FXTN01000013">
    <property type="protein sequence ID" value="SMO96544.1"/>
    <property type="molecule type" value="Genomic_DNA"/>
</dbReference>
<dbReference type="RefSeq" id="WP_142530540.1">
    <property type="nucleotide sequence ID" value="NZ_CBCSJO010000012.1"/>
</dbReference>
<gene>
    <name evidence="2" type="ORF">SAMN06265348_113114</name>
</gene>
<evidence type="ECO:0000313" key="3">
    <source>
        <dbReference type="Proteomes" id="UP000320300"/>
    </source>
</evidence>
<accession>A0A521FKI4</accession>
<feature type="domain" description="HTH araC/xylS-type" evidence="1">
    <location>
        <begin position="107"/>
        <end position="158"/>
    </location>
</feature>
<evidence type="ECO:0000259" key="1">
    <source>
        <dbReference type="PROSITE" id="PS01124"/>
    </source>
</evidence>
<keyword evidence="3" id="KW-1185">Reference proteome</keyword>
<dbReference type="AlphaFoldDB" id="A0A521FKI4"/>
<proteinExistence type="predicted"/>
<dbReference type="GO" id="GO:0043565">
    <property type="term" value="F:sequence-specific DNA binding"/>
    <property type="evidence" value="ECO:0007669"/>
    <property type="project" value="InterPro"/>
</dbReference>
<organism evidence="2 3">
    <name type="scientific">Pedobacter westerhofensis</name>
    <dbReference type="NCBI Taxonomy" id="425512"/>
    <lineage>
        <taxon>Bacteria</taxon>
        <taxon>Pseudomonadati</taxon>
        <taxon>Bacteroidota</taxon>
        <taxon>Sphingobacteriia</taxon>
        <taxon>Sphingobacteriales</taxon>
        <taxon>Sphingobacteriaceae</taxon>
        <taxon>Pedobacter</taxon>
    </lineage>
</organism>
<protein>
    <recommendedName>
        <fullName evidence="1">HTH araC/xylS-type domain-containing protein</fullName>
    </recommendedName>
</protein>
<dbReference type="GO" id="GO:0003700">
    <property type="term" value="F:DNA-binding transcription factor activity"/>
    <property type="evidence" value="ECO:0007669"/>
    <property type="project" value="InterPro"/>
</dbReference>
<dbReference type="Gene3D" id="1.10.10.60">
    <property type="entry name" value="Homeodomain-like"/>
    <property type="match status" value="1"/>
</dbReference>
<dbReference type="InterPro" id="IPR018060">
    <property type="entry name" value="HTH_AraC"/>
</dbReference>
<dbReference type="OrthoDB" id="636258at2"/>
<dbReference type="PROSITE" id="PS01124">
    <property type="entry name" value="HTH_ARAC_FAMILY_2"/>
    <property type="match status" value="1"/>
</dbReference>
<dbReference type="Proteomes" id="UP000320300">
    <property type="component" value="Unassembled WGS sequence"/>
</dbReference>
<name>A0A521FKI4_9SPHI</name>
<sequence length="158" mass="18333">MFVLFNNIYIKSDPVGVVDRERAEWVKKLEFILHHASHLPGCVLKTETDKTLVRSLAKSIVDELQCSHLYSRELTQQLMNSLIILVARSIAADLPDKLSPFTDQKLLKVFQYIHDHIHDPERLRVGVIGKNFNIAHNYFGKFFKKHAGETLQEYIYKV</sequence>
<reference evidence="2 3" key="1">
    <citation type="submission" date="2017-05" db="EMBL/GenBank/DDBJ databases">
        <authorList>
            <person name="Varghese N."/>
            <person name="Submissions S."/>
        </authorList>
    </citation>
    <scope>NUCLEOTIDE SEQUENCE [LARGE SCALE GENOMIC DNA]</scope>
    <source>
        <strain evidence="2 3">DSM 19036</strain>
    </source>
</reference>
<evidence type="ECO:0000313" key="2">
    <source>
        <dbReference type="EMBL" id="SMO96544.1"/>
    </source>
</evidence>